<proteinExistence type="predicted"/>
<protein>
    <submittedName>
        <fullName evidence="1">Uncharacterized protein</fullName>
    </submittedName>
</protein>
<reference evidence="1" key="1">
    <citation type="submission" date="2022-03" db="EMBL/GenBank/DDBJ databases">
        <title>Sea Food Isolates.</title>
        <authorList>
            <person name="Li c."/>
        </authorList>
    </citation>
    <scope>NUCLEOTIDE SEQUENCE</scope>
    <source>
        <strain evidence="1">19NY03SH02</strain>
    </source>
</reference>
<name>A0AAU6V0E1_UNCXX</name>
<organism evidence="1">
    <name type="scientific">bacterium 19NY03SH02</name>
    <dbReference type="NCBI Taxonomy" id="2920631"/>
    <lineage>
        <taxon>Bacteria</taxon>
    </lineage>
</organism>
<sequence>MTTDSAFNFPTERELLIAFLLDGMSDYPDNPLAQAIKDGELPKEFDEVIDGLLLFIKRVQQSESLVGGLAPEGNIEALGKVDNGLQTFDELYEARAKSFGALARMFLSMIDGIDDVELAKRVSASQSLLELIRIYNPDFEETSLAPVKAFTQVLFRNFTNTQLDTAFTYLKSALACQIAGLTDQAKLFTDIFVENMVGHAAESTKATRDHVLMVKGVTENAAKAGKAGASKRHEPAEKTKAAAIELFRAGRFKNMSQAADTLYPQVKSIGIQNGFHFTSDINGPRTLYNWLRQSQKIHSSR</sequence>
<accession>A0AAU6V0E1</accession>
<dbReference type="EMBL" id="CP095354">
    <property type="protein sequence ID" value="XAG79865.1"/>
    <property type="molecule type" value="Genomic_DNA"/>
</dbReference>
<gene>
    <name evidence="1" type="ORF">MRN14_15555</name>
</gene>
<evidence type="ECO:0000313" key="1">
    <source>
        <dbReference type="EMBL" id="XAG79865.1"/>
    </source>
</evidence>
<dbReference type="AlphaFoldDB" id="A0AAU6V0E1"/>